<feature type="domain" description="YgjP-like metallopeptidase" evidence="2">
    <location>
        <begin position="72"/>
        <end position="291"/>
    </location>
</feature>
<organism evidence="3 4">
    <name type="scientific">Anaerocolumna jejuensis DSM 15929</name>
    <dbReference type="NCBI Taxonomy" id="1121322"/>
    <lineage>
        <taxon>Bacteria</taxon>
        <taxon>Bacillati</taxon>
        <taxon>Bacillota</taxon>
        <taxon>Clostridia</taxon>
        <taxon>Lachnospirales</taxon>
        <taxon>Lachnospiraceae</taxon>
        <taxon>Anaerocolumna</taxon>
    </lineage>
</organism>
<evidence type="ECO:0000256" key="1">
    <source>
        <dbReference type="SAM" id="Phobius"/>
    </source>
</evidence>
<evidence type="ECO:0000313" key="3">
    <source>
        <dbReference type="EMBL" id="SHL40264.1"/>
    </source>
</evidence>
<dbReference type="STRING" id="1121322.SAMN02745136_04808"/>
<dbReference type="PANTHER" id="PTHR30399:SF1">
    <property type="entry name" value="UTP PYROPHOSPHATASE"/>
    <property type="match status" value="1"/>
</dbReference>
<proteinExistence type="predicted"/>
<dbReference type="CDD" id="cd07344">
    <property type="entry name" value="M48_yhfN_like"/>
    <property type="match status" value="1"/>
</dbReference>
<keyword evidence="1" id="KW-1133">Transmembrane helix</keyword>
<accession>A0A1M7ABY8</accession>
<dbReference type="InterPro" id="IPR002725">
    <property type="entry name" value="YgjP-like_metallopeptidase"/>
</dbReference>
<dbReference type="Pfam" id="PF01863">
    <property type="entry name" value="YgjP-like"/>
    <property type="match status" value="1"/>
</dbReference>
<dbReference type="OrthoDB" id="9811177at2"/>
<gene>
    <name evidence="3" type="ORF">SAMN02745136_04808</name>
</gene>
<dbReference type="Proteomes" id="UP000184386">
    <property type="component" value="Unassembled WGS sequence"/>
</dbReference>
<keyword evidence="1" id="KW-0812">Transmembrane</keyword>
<keyword evidence="1" id="KW-0472">Membrane</keyword>
<sequence length="299" mass="35690">MRLITFNLRIPMLTLFYNWIMKLSYVIIPAEWILKIYKKSLLKRRWKILLSEVTFTVGQEELSVRIIYSKRRTISLEIKAEGTINARVPDFIPDADIKKLIEDNKLKLYRKYKEFCPEGKKTITKGGSYDKLYYNGAVLPFVLGEIKLLLVKKGSKDSAKLYYRKHPDGSRSLTVETGSEDSVLIRDSITDWYRRYAKETLLKKTAYYSKIMQTDYQRITVREQRTRWGSCSSKGNLNFNWKLMMMPETVIDYVVVHELAHRKHMDHSPAFWREVEKILPDYKDRRYWLRENGRNFSFY</sequence>
<dbReference type="PANTHER" id="PTHR30399">
    <property type="entry name" value="UNCHARACTERIZED PROTEIN YGJP"/>
    <property type="match status" value="1"/>
</dbReference>
<evidence type="ECO:0000259" key="2">
    <source>
        <dbReference type="Pfam" id="PF01863"/>
    </source>
</evidence>
<feature type="transmembrane region" description="Helical" evidence="1">
    <location>
        <begin position="16"/>
        <end position="37"/>
    </location>
</feature>
<dbReference type="Gene3D" id="3.30.2010.10">
    <property type="entry name" value="Metalloproteases ('zincins'), catalytic domain"/>
    <property type="match status" value="1"/>
</dbReference>
<keyword evidence="4" id="KW-1185">Reference proteome</keyword>
<name>A0A1M7ABY8_9FIRM</name>
<reference evidence="3 4" key="1">
    <citation type="submission" date="2016-11" db="EMBL/GenBank/DDBJ databases">
        <authorList>
            <person name="Jaros S."/>
            <person name="Januszkiewicz K."/>
            <person name="Wedrychowicz H."/>
        </authorList>
    </citation>
    <scope>NUCLEOTIDE SEQUENCE [LARGE SCALE GENOMIC DNA]</scope>
    <source>
        <strain evidence="3 4">DSM 15929</strain>
    </source>
</reference>
<dbReference type="EMBL" id="FRAC01000032">
    <property type="protein sequence ID" value="SHL40264.1"/>
    <property type="molecule type" value="Genomic_DNA"/>
</dbReference>
<dbReference type="InterPro" id="IPR053136">
    <property type="entry name" value="UTP_pyrophosphatase-like"/>
</dbReference>
<dbReference type="AlphaFoldDB" id="A0A1M7ABY8"/>
<protein>
    <recommendedName>
        <fullName evidence="2">YgjP-like metallopeptidase domain-containing protein</fullName>
    </recommendedName>
</protein>
<evidence type="ECO:0000313" key="4">
    <source>
        <dbReference type="Proteomes" id="UP000184386"/>
    </source>
</evidence>